<keyword evidence="3 6" id="KW-0238">DNA-binding</keyword>
<protein>
    <submittedName>
        <fullName evidence="6">DNA-binding transcriptional LysR family regulator</fullName>
    </submittedName>
</protein>
<dbReference type="Gene3D" id="3.40.190.10">
    <property type="entry name" value="Periplasmic binding protein-like II"/>
    <property type="match status" value="2"/>
</dbReference>
<dbReference type="Proteomes" id="UP000529783">
    <property type="component" value="Unassembled WGS sequence"/>
</dbReference>
<evidence type="ECO:0000256" key="1">
    <source>
        <dbReference type="ARBA" id="ARBA00009437"/>
    </source>
</evidence>
<dbReference type="Pfam" id="PF00126">
    <property type="entry name" value="HTH_1"/>
    <property type="match status" value="1"/>
</dbReference>
<gene>
    <name evidence="6" type="ORF">BJY14_005006</name>
</gene>
<dbReference type="EMBL" id="JACCBA010000001">
    <property type="protein sequence ID" value="NYD49023.1"/>
    <property type="molecule type" value="Genomic_DNA"/>
</dbReference>
<accession>A0A7Y9EJQ1</accession>
<dbReference type="GO" id="GO:0003677">
    <property type="term" value="F:DNA binding"/>
    <property type="evidence" value="ECO:0007669"/>
    <property type="project" value="UniProtKB-KW"/>
</dbReference>
<dbReference type="PROSITE" id="PS50931">
    <property type="entry name" value="HTH_LYSR"/>
    <property type="match status" value="1"/>
</dbReference>
<keyword evidence="7" id="KW-1185">Reference proteome</keyword>
<dbReference type="GO" id="GO:0032993">
    <property type="term" value="C:protein-DNA complex"/>
    <property type="evidence" value="ECO:0007669"/>
    <property type="project" value="TreeGrafter"/>
</dbReference>
<dbReference type="InterPro" id="IPR036390">
    <property type="entry name" value="WH_DNA-bd_sf"/>
</dbReference>
<dbReference type="PRINTS" id="PR00039">
    <property type="entry name" value="HTHLYSR"/>
</dbReference>
<dbReference type="SUPFAM" id="SSF46785">
    <property type="entry name" value="Winged helix' DNA-binding domain"/>
    <property type="match status" value="1"/>
</dbReference>
<dbReference type="InterPro" id="IPR036388">
    <property type="entry name" value="WH-like_DNA-bd_sf"/>
</dbReference>
<evidence type="ECO:0000256" key="4">
    <source>
        <dbReference type="ARBA" id="ARBA00023163"/>
    </source>
</evidence>
<dbReference type="Pfam" id="PF03466">
    <property type="entry name" value="LysR_substrate"/>
    <property type="match status" value="1"/>
</dbReference>
<reference evidence="6 7" key="1">
    <citation type="submission" date="2020-07" db="EMBL/GenBank/DDBJ databases">
        <title>Sequencing the genomes of 1000 actinobacteria strains.</title>
        <authorList>
            <person name="Klenk H.-P."/>
        </authorList>
    </citation>
    <scope>NUCLEOTIDE SEQUENCE [LARGE SCALE GENOMIC DNA]</scope>
    <source>
        <strain evidence="6 7">DSM 40398</strain>
    </source>
</reference>
<dbReference type="PANTHER" id="PTHR30346">
    <property type="entry name" value="TRANSCRIPTIONAL DUAL REGULATOR HCAR-RELATED"/>
    <property type="match status" value="1"/>
</dbReference>
<dbReference type="PANTHER" id="PTHR30346:SF0">
    <property type="entry name" value="HCA OPERON TRANSCRIPTIONAL ACTIVATOR HCAR"/>
    <property type="match status" value="1"/>
</dbReference>
<comment type="caution">
    <text evidence="6">The sequence shown here is derived from an EMBL/GenBank/DDBJ whole genome shotgun (WGS) entry which is preliminary data.</text>
</comment>
<dbReference type="RefSeq" id="WP_246396078.1">
    <property type="nucleotide sequence ID" value="NZ_JACCBA010000001.1"/>
</dbReference>
<dbReference type="GO" id="GO:0003700">
    <property type="term" value="F:DNA-binding transcription factor activity"/>
    <property type="evidence" value="ECO:0007669"/>
    <property type="project" value="InterPro"/>
</dbReference>
<proteinExistence type="inferred from homology"/>
<keyword evidence="2" id="KW-0805">Transcription regulation</keyword>
<evidence type="ECO:0000256" key="2">
    <source>
        <dbReference type="ARBA" id="ARBA00023015"/>
    </source>
</evidence>
<dbReference type="AlphaFoldDB" id="A0A7Y9EJQ1"/>
<dbReference type="InterPro" id="IPR000847">
    <property type="entry name" value="LysR_HTH_N"/>
</dbReference>
<organism evidence="6 7">
    <name type="scientific">Actinomadura luteofluorescens</name>
    <dbReference type="NCBI Taxonomy" id="46163"/>
    <lineage>
        <taxon>Bacteria</taxon>
        <taxon>Bacillati</taxon>
        <taxon>Actinomycetota</taxon>
        <taxon>Actinomycetes</taxon>
        <taxon>Streptosporangiales</taxon>
        <taxon>Thermomonosporaceae</taxon>
        <taxon>Actinomadura</taxon>
    </lineage>
</organism>
<dbReference type="Gene3D" id="1.10.10.10">
    <property type="entry name" value="Winged helix-like DNA-binding domain superfamily/Winged helix DNA-binding domain"/>
    <property type="match status" value="1"/>
</dbReference>
<evidence type="ECO:0000313" key="6">
    <source>
        <dbReference type="EMBL" id="NYD49023.1"/>
    </source>
</evidence>
<evidence type="ECO:0000259" key="5">
    <source>
        <dbReference type="PROSITE" id="PS50931"/>
    </source>
</evidence>
<name>A0A7Y9EJQ1_9ACTN</name>
<dbReference type="CDD" id="cd08414">
    <property type="entry name" value="PBP2_LTTR_aromatics_like"/>
    <property type="match status" value="1"/>
</dbReference>
<dbReference type="InterPro" id="IPR005119">
    <property type="entry name" value="LysR_subst-bd"/>
</dbReference>
<evidence type="ECO:0000256" key="3">
    <source>
        <dbReference type="ARBA" id="ARBA00023125"/>
    </source>
</evidence>
<feature type="domain" description="HTH lysR-type" evidence="5">
    <location>
        <begin position="18"/>
        <end position="75"/>
    </location>
</feature>
<keyword evidence="4" id="KW-0804">Transcription</keyword>
<comment type="similarity">
    <text evidence="1">Belongs to the LysR transcriptional regulatory family.</text>
</comment>
<sequence length="311" mass="32966">MYELDSSIADLGSDVAELEARELECFLVLSEELHFGRTAERLYLSQSRVSQLVRALELRIGARLVERTSRRVRLTPLGASLRDELRPAYTALLDVVEGARSRARGAGGVLRVGFVGSLDEDLAGLVRAFQRDHPGCEVHTVEIPLADPFGPVLGGDVDAAIVLTPVRESVLAVGPVFSEAPLSLAVPARHPLADRPSVRAEDLAGHALVRIAGPAPRYWRDAQSPRLTPGGRAIPPGPAVSTVQEGLAMVAAGRGAMPLCGPTARRHVRGDVVIVPLTGLPDSALALVWHRDRATAVVRAFAGTVAAGVRG</sequence>
<evidence type="ECO:0000313" key="7">
    <source>
        <dbReference type="Proteomes" id="UP000529783"/>
    </source>
</evidence>
<dbReference type="SUPFAM" id="SSF53850">
    <property type="entry name" value="Periplasmic binding protein-like II"/>
    <property type="match status" value="1"/>
</dbReference>